<evidence type="ECO:0000256" key="1">
    <source>
        <dbReference type="ARBA" id="ARBA00006484"/>
    </source>
</evidence>
<dbReference type="STRING" id="5539.A0A3E2HPB8"/>
<dbReference type="GO" id="GO:0016616">
    <property type="term" value="F:oxidoreductase activity, acting on the CH-OH group of donors, NAD or NADP as acceptor"/>
    <property type="evidence" value="ECO:0007669"/>
    <property type="project" value="TreeGrafter"/>
</dbReference>
<dbReference type="SUPFAM" id="SSF51735">
    <property type="entry name" value="NAD(P)-binding Rossmann-fold domains"/>
    <property type="match status" value="1"/>
</dbReference>
<proteinExistence type="inferred from homology"/>
<comment type="caution">
    <text evidence="4">The sequence shown here is derived from an EMBL/GenBank/DDBJ whole genome shotgun (WGS) entry which is preliminary data.</text>
</comment>
<evidence type="ECO:0000313" key="4">
    <source>
        <dbReference type="EMBL" id="RFU35062.1"/>
    </source>
</evidence>
<sequence>MSYPIHRPDAGHTFTQTTHHDTYPAIDSATKSDHTGHYVFITGASKGVGRATAISFAKAGAAGIAIGARSGLDEVEKEIVAAAKAAGKTPPKVLKLKLDVLKFEDVKNAAKVTEKEFGMVDILINNAGWLDRFVVLEESDPHEYWLNYEINIRGVYWMTKEFIPLLLKSGEKTIINLTSVGAHVIAYGASGYQTSKFALLRFTEHLMVDYGQKGLLTYCVHPGGIPTELAVRMPEQIHHVLIDTPELAGDTMTFLTSKRIDWLAGRYLSCTWDMDELLLKKDEIVNEDKLLFRMKF</sequence>
<dbReference type="Proteomes" id="UP000258309">
    <property type="component" value="Unassembled WGS sequence"/>
</dbReference>
<evidence type="ECO:0000256" key="3">
    <source>
        <dbReference type="RuleBase" id="RU000363"/>
    </source>
</evidence>
<dbReference type="AlphaFoldDB" id="A0A3E2HPB8"/>
<dbReference type="OMA" id="WWQVVET"/>
<evidence type="ECO:0000313" key="5">
    <source>
        <dbReference type="Proteomes" id="UP000258309"/>
    </source>
</evidence>
<evidence type="ECO:0000256" key="2">
    <source>
        <dbReference type="ARBA" id="ARBA00023002"/>
    </source>
</evidence>
<dbReference type="OrthoDB" id="1933717at2759"/>
<organism evidence="4 5">
    <name type="scientific">Scytalidium lignicola</name>
    <name type="common">Hyphomycete</name>
    <dbReference type="NCBI Taxonomy" id="5539"/>
    <lineage>
        <taxon>Eukaryota</taxon>
        <taxon>Fungi</taxon>
        <taxon>Dikarya</taxon>
        <taxon>Ascomycota</taxon>
        <taxon>Pezizomycotina</taxon>
        <taxon>Leotiomycetes</taxon>
        <taxon>Leotiomycetes incertae sedis</taxon>
        <taxon>Scytalidium</taxon>
    </lineage>
</organism>
<name>A0A3E2HPB8_SCYLI</name>
<dbReference type="PRINTS" id="PR00081">
    <property type="entry name" value="GDHRDH"/>
</dbReference>
<accession>A0A3E2HPB8</accession>
<keyword evidence="5" id="KW-1185">Reference proteome</keyword>
<reference evidence="4 5" key="1">
    <citation type="submission" date="2018-05" db="EMBL/GenBank/DDBJ databases">
        <title>Draft genome sequence of Scytalidium lignicola DSM 105466, a ubiquitous saprotrophic fungus.</title>
        <authorList>
            <person name="Buettner E."/>
            <person name="Gebauer A.M."/>
            <person name="Hofrichter M."/>
            <person name="Liers C."/>
            <person name="Kellner H."/>
        </authorList>
    </citation>
    <scope>NUCLEOTIDE SEQUENCE [LARGE SCALE GENOMIC DNA]</scope>
    <source>
        <strain evidence="4 5">DSM 105466</strain>
    </source>
</reference>
<dbReference type="CDD" id="cd05233">
    <property type="entry name" value="SDR_c"/>
    <property type="match status" value="1"/>
</dbReference>
<dbReference type="Gene3D" id="3.40.50.720">
    <property type="entry name" value="NAD(P)-binding Rossmann-like Domain"/>
    <property type="match status" value="1"/>
</dbReference>
<dbReference type="PRINTS" id="PR00080">
    <property type="entry name" value="SDRFAMILY"/>
</dbReference>
<protein>
    <submittedName>
        <fullName evidence="4">Uncharacterized protein</fullName>
    </submittedName>
</protein>
<feature type="non-terminal residue" evidence="4">
    <location>
        <position position="1"/>
    </location>
</feature>
<dbReference type="InterPro" id="IPR002347">
    <property type="entry name" value="SDR_fam"/>
</dbReference>
<feature type="non-terminal residue" evidence="4">
    <location>
        <position position="296"/>
    </location>
</feature>
<gene>
    <name evidence="4" type="ORF">B7463_g1294</name>
</gene>
<dbReference type="InterPro" id="IPR036291">
    <property type="entry name" value="NAD(P)-bd_dom_sf"/>
</dbReference>
<keyword evidence="2" id="KW-0560">Oxidoreductase</keyword>
<comment type="similarity">
    <text evidence="1 3">Belongs to the short-chain dehydrogenases/reductases (SDR) family.</text>
</comment>
<dbReference type="PANTHER" id="PTHR42760:SF37">
    <property type="entry name" value="CLAVALDEHYDE DEHYDROGENASE"/>
    <property type="match status" value="1"/>
</dbReference>
<dbReference type="EMBL" id="NCSJ02000013">
    <property type="protein sequence ID" value="RFU35062.1"/>
    <property type="molecule type" value="Genomic_DNA"/>
</dbReference>
<dbReference type="Pfam" id="PF00106">
    <property type="entry name" value="adh_short"/>
    <property type="match status" value="1"/>
</dbReference>
<dbReference type="PANTHER" id="PTHR42760">
    <property type="entry name" value="SHORT-CHAIN DEHYDROGENASES/REDUCTASES FAMILY MEMBER"/>
    <property type="match status" value="1"/>
</dbReference>